<organism evidence="3 4">
    <name type="scientific">Ligilactobacillus saerimneri 30a</name>
    <dbReference type="NCBI Taxonomy" id="1227363"/>
    <lineage>
        <taxon>Bacteria</taxon>
        <taxon>Bacillati</taxon>
        <taxon>Bacillota</taxon>
        <taxon>Bacilli</taxon>
        <taxon>Lactobacillales</taxon>
        <taxon>Lactobacillaceae</taxon>
        <taxon>Ligilactobacillus</taxon>
    </lineage>
</organism>
<keyword evidence="4" id="KW-1185">Reference proteome</keyword>
<dbReference type="CDD" id="cd02440">
    <property type="entry name" value="AdoMet_MTases"/>
    <property type="match status" value="1"/>
</dbReference>
<evidence type="ECO:0000313" key="4">
    <source>
        <dbReference type="Proteomes" id="UP000011912"/>
    </source>
</evidence>
<dbReference type="AlphaFoldDB" id="M5J6J8"/>
<dbReference type="RefSeq" id="WP_009554035.1">
    <property type="nucleotide sequence ID" value="NZ_ANAG01000015.1"/>
</dbReference>
<dbReference type="PATRIC" id="fig|1227363.6.peg.1066"/>
<dbReference type="InterPro" id="IPR029063">
    <property type="entry name" value="SAM-dependent_MTases_sf"/>
</dbReference>
<dbReference type="InterPro" id="IPR025714">
    <property type="entry name" value="Methyltranfer_dom"/>
</dbReference>
<dbReference type="GO" id="GO:0008757">
    <property type="term" value="F:S-adenosylmethionine-dependent methyltransferase activity"/>
    <property type="evidence" value="ECO:0007669"/>
    <property type="project" value="InterPro"/>
</dbReference>
<feature type="domain" description="Methyltransferase" evidence="2">
    <location>
        <begin position="72"/>
        <end position="190"/>
    </location>
</feature>
<evidence type="ECO:0000313" key="3">
    <source>
        <dbReference type="EMBL" id="EKW98817.1"/>
    </source>
</evidence>
<feature type="transmembrane region" description="Helical" evidence="1">
    <location>
        <begin position="12"/>
        <end position="29"/>
    </location>
</feature>
<reference evidence="3 4" key="1">
    <citation type="journal article" date="2013" name="Genome Announc.">
        <title>Genome Sequence of Lactobacillus saerimneri 30a (Formerly Lactobacillus sp. Strain 30a), a Reference Lactic Acid Bacterium Strain Producing Biogenic Amines.</title>
        <authorList>
            <person name="Romano A."/>
            <person name="Trip H."/>
            <person name="Campbell-Sills H."/>
            <person name="Bouchez O."/>
            <person name="Sherman D."/>
            <person name="Lolkema J.S."/>
            <person name="Lucas P.M."/>
        </authorList>
    </citation>
    <scope>NUCLEOTIDE SEQUENCE [LARGE SCALE GENOMIC DNA]</scope>
    <source>
        <strain evidence="3 4">30a</strain>
    </source>
</reference>
<protein>
    <recommendedName>
        <fullName evidence="2">Methyltransferase domain-containing protein</fullName>
    </recommendedName>
</protein>
<keyword evidence="1" id="KW-0472">Membrane</keyword>
<dbReference type="SUPFAM" id="SSF53335">
    <property type="entry name" value="S-adenosyl-L-methionine-dependent methyltransferases"/>
    <property type="match status" value="1"/>
</dbReference>
<accession>M5J6J8</accession>
<dbReference type="PANTHER" id="PTHR45277:SF1">
    <property type="entry name" value="EXPRESSED PROTEIN"/>
    <property type="match status" value="1"/>
</dbReference>
<dbReference type="Proteomes" id="UP000011912">
    <property type="component" value="Unassembled WGS sequence"/>
</dbReference>
<proteinExistence type="predicted"/>
<dbReference type="Pfam" id="PF13847">
    <property type="entry name" value="Methyltransf_31"/>
    <property type="match status" value="1"/>
</dbReference>
<dbReference type="EMBL" id="ANAG01000015">
    <property type="protein sequence ID" value="EKW98817.1"/>
    <property type="molecule type" value="Genomic_DNA"/>
</dbReference>
<dbReference type="Gene3D" id="3.40.50.150">
    <property type="entry name" value="Vaccinia Virus protein VP39"/>
    <property type="match status" value="1"/>
</dbReference>
<dbReference type="PANTHER" id="PTHR45277">
    <property type="entry name" value="EXPRESSED PROTEIN"/>
    <property type="match status" value="1"/>
</dbReference>
<keyword evidence="1" id="KW-1133">Transmembrane helix</keyword>
<evidence type="ECO:0000256" key="1">
    <source>
        <dbReference type="SAM" id="Phobius"/>
    </source>
</evidence>
<sequence length="235" mass="25911">MKRVTKGIDAPWGLLGMLVAAVIFLFEAWRSGIVLNYLWGLLVLCSAATYWHTTTRGKYQIGINAIKQLAIKPTDQVLDLGTGHGFLLLEVAKYLRAPGQVTGIDIWSQRDQSRNSLQATQNNIKVAEVDAVATVKTADMLNLPFADQSFDKIVTSFALHNLKTKAQRKQALQEALRVLKPGGKLLIIDLIFGKEYQTALTDMGVSQTTCRGAGFNGWWGGPWMMTTIVTATKNE</sequence>
<gene>
    <name evidence="3" type="ORF">D271_05445</name>
</gene>
<comment type="caution">
    <text evidence="3">The sequence shown here is derived from an EMBL/GenBank/DDBJ whole genome shotgun (WGS) entry which is preliminary data.</text>
</comment>
<keyword evidence="1" id="KW-0812">Transmembrane</keyword>
<dbReference type="STRING" id="1227363.D271_05445"/>
<evidence type="ECO:0000259" key="2">
    <source>
        <dbReference type="Pfam" id="PF13847"/>
    </source>
</evidence>
<name>M5J6J8_9LACO</name>
<feature type="transmembrane region" description="Helical" evidence="1">
    <location>
        <begin position="35"/>
        <end position="53"/>
    </location>
</feature>